<sequence length="157" mass="16288">MNIEQLGLFGVFLAGAIPWFEAIAVVPAGILFGLDPVLTVIAAATGNIITIAVFAYGGNAIRSWIIRRRVSKGKDSESPKLIKAQQAFDKYGIYGMAVLGPILIGTQFAAAASVAAGVKPLKVAVLISAAMVIWAVAIAWLMVALGVSVFEAGVTSD</sequence>
<keyword evidence="1" id="KW-1133">Transmembrane helix</keyword>
<feature type="transmembrane region" description="Helical" evidence="1">
    <location>
        <begin position="7"/>
        <end position="32"/>
    </location>
</feature>
<dbReference type="AlphaFoldDB" id="A0A6J6E252"/>
<keyword evidence="1" id="KW-0472">Membrane</keyword>
<dbReference type="EMBL" id="CAEZTH010000115">
    <property type="protein sequence ID" value="CAB4568313.1"/>
    <property type="molecule type" value="Genomic_DNA"/>
</dbReference>
<feature type="transmembrane region" description="Helical" evidence="1">
    <location>
        <begin position="38"/>
        <end position="59"/>
    </location>
</feature>
<evidence type="ECO:0000256" key="1">
    <source>
        <dbReference type="SAM" id="Phobius"/>
    </source>
</evidence>
<gene>
    <name evidence="2" type="ORF">UFOPK1639_00849</name>
</gene>
<reference evidence="2" key="1">
    <citation type="submission" date="2020-05" db="EMBL/GenBank/DDBJ databases">
        <authorList>
            <person name="Chiriac C."/>
            <person name="Salcher M."/>
            <person name="Ghai R."/>
            <person name="Kavagutti S V."/>
        </authorList>
    </citation>
    <scope>NUCLEOTIDE SEQUENCE</scope>
</reference>
<feature type="transmembrane region" description="Helical" evidence="1">
    <location>
        <begin position="91"/>
        <end position="118"/>
    </location>
</feature>
<protein>
    <submittedName>
        <fullName evidence="2">Unannotated protein</fullName>
    </submittedName>
</protein>
<keyword evidence="1" id="KW-0812">Transmembrane</keyword>
<accession>A0A6J6E252</accession>
<organism evidence="2">
    <name type="scientific">freshwater metagenome</name>
    <dbReference type="NCBI Taxonomy" id="449393"/>
    <lineage>
        <taxon>unclassified sequences</taxon>
        <taxon>metagenomes</taxon>
        <taxon>ecological metagenomes</taxon>
    </lineage>
</organism>
<name>A0A6J6E252_9ZZZZ</name>
<proteinExistence type="predicted"/>
<feature type="transmembrane region" description="Helical" evidence="1">
    <location>
        <begin position="124"/>
        <end position="150"/>
    </location>
</feature>
<evidence type="ECO:0000313" key="2">
    <source>
        <dbReference type="EMBL" id="CAB4568313.1"/>
    </source>
</evidence>